<gene>
    <name evidence="2" type="ORF">BXP70_28570</name>
</gene>
<sequence>MLGEKKWREHLNPQAYIERELARMNEHLARQVGLVNAKLAEVATVATANTLEHERAKILEKQLATSKKTQQQTAAALEQTKQELAAKIAALQKQEKLYAQVVVRTAQGEALSPALRQWATRAQEQSRQKATTVIEQTLRGPVTELKQVYTALQQNGYALQELATGQVLVRGQQSQALFALDSLQPNGYPLAEQLQQAITRTQREQEQARKHALAQDPRAAHVRLLAADTEQAHYFACALEQAGANVWQVQRLPDHQLEVRVSYCFDWHTIEAISQTLTQGRRTPGIVVEEDRANQTARYTALRTLERERTREQQPEQGHGFSL</sequence>
<evidence type="ECO:0000256" key="1">
    <source>
        <dbReference type="SAM" id="Coils"/>
    </source>
</evidence>
<evidence type="ECO:0000313" key="2">
    <source>
        <dbReference type="EMBL" id="OUJ67756.1"/>
    </source>
</evidence>
<comment type="caution">
    <text evidence="2">The sequence shown here is derived from an EMBL/GenBank/DDBJ whole genome shotgun (WGS) entry which is preliminary data.</text>
</comment>
<name>A0A243W5D1_9BACT</name>
<feature type="coiled-coil region" evidence="1">
    <location>
        <begin position="67"/>
        <end position="97"/>
    </location>
</feature>
<protein>
    <submittedName>
        <fullName evidence="2">Uncharacterized protein</fullName>
    </submittedName>
</protein>
<dbReference type="RefSeq" id="WP_086597523.1">
    <property type="nucleotide sequence ID" value="NZ_MTSE01000065.1"/>
</dbReference>
<keyword evidence="1" id="KW-0175">Coiled coil</keyword>
<organism evidence="2 3">
    <name type="scientific">Hymenobacter crusticola</name>
    <dbReference type="NCBI Taxonomy" id="1770526"/>
    <lineage>
        <taxon>Bacteria</taxon>
        <taxon>Pseudomonadati</taxon>
        <taxon>Bacteroidota</taxon>
        <taxon>Cytophagia</taxon>
        <taxon>Cytophagales</taxon>
        <taxon>Hymenobacteraceae</taxon>
        <taxon>Hymenobacter</taxon>
    </lineage>
</organism>
<keyword evidence="3" id="KW-1185">Reference proteome</keyword>
<proteinExistence type="predicted"/>
<dbReference type="AlphaFoldDB" id="A0A243W5D1"/>
<dbReference type="EMBL" id="MTSE01000065">
    <property type="protein sequence ID" value="OUJ67756.1"/>
    <property type="molecule type" value="Genomic_DNA"/>
</dbReference>
<reference evidence="2 3" key="1">
    <citation type="submission" date="2017-01" db="EMBL/GenBank/DDBJ databases">
        <title>A new Hymenobacter.</title>
        <authorList>
            <person name="Liang Y."/>
            <person name="Feng F."/>
        </authorList>
    </citation>
    <scope>NUCLEOTIDE SEQUENCE [LARGE SCALE GENOMIC DNA]</scope>
    <source>
        <strain evidence="2">MIMBbqt21</strain>
    </source>
</reference>
<accession>A0A243W5D1</accession>
<dbReference type="Proteomes" id="UP000194873">
    <property type="component" value="Unassembled WGS sequence"/>
</dbReference>
<evidence type="ECO:0000313" key="3">
    <source>
        <dbReference type="Proteomes" id="UP000194873"/>
    </source>
</evidence>